<evidence type="ECO:0000313" key="2">
    <source>
        <dbReference type="Proteomes" id="UP000829398"/>
    </source>
</evidence>
<keyword evidence="1" id="KW-0812">Transmembrane</keyword>
<dbReference type="Proteomes" id="UP000829398">
    <property type="component" value="Chromosome 6"/>
</dbReference>
<sequence>MKSNNLIRFASIEEHKESKIGKDENLEPRPECCIYRVPKELRRVNEEAYTPKVISIGPLHYDNQEFAYLEKQKIRCKREFSRRITPKIWEELATFIQENEQRIRNCYEEITSSHLQNQLEFVTMILYDSVFILELLLRFSECNSVRLKPRLEGYIALDLLMLENQLPYFVLQELFKIAFPKTSASLLFISCEFFDAHMPIDSSLNVLVPDDEVEIKHFTDLKRHALIKTYISRPPQSTFTPDIHCALKLQDSGCHYPEETYICDYINLMDSLINSEEDVNLLADAGIISSHVGDNVKVAKMFNNICLHISLGDKCYRDVLKELKAHYENPWSHVVATLKRVYFNNLWRGTATFAAVLLLILTFIQTRDHPGTSGLTGNRPVIHPLTRAGGCRCSVKPASRCALYFRSRVSQAFAQPTWTTLFLDWASPHKTQQAQPAKSSQRSNTLMPQLGYRLALLSPVAVTERKAIYKDIYLSLSVRCGN</sequence>
<dbReference type="EMBL" id="CM039175">
    <property type="protein sequence ID" value="KAH9734330.1"/>
    <property type="molecule type" value="Genomic_DNA"/>
</dbReference>
<protein>
    <submittedName>
        <fullName evidence="1">Transmembrane protein</fullName>
    </submittedName>
</protein>
<keyword evidence="2" id="KW-1185">Reference proteome</keyword>
<name>A0ACB8JP88_CITSI</name>
<proteinExistence type="predicted"/>
<reference evidence="2" key="1">
    <citation type="journal article" date="2023" name="Hortic. Res.">
        <title>A chromosome-level phased genome enabling allele-level studies in sweet orange: a case study on citrus Huanglongbing tolerance.</title>
        <authorList>
            <person name="Wu B."/>
            <person name="Yu Q."/>
            <person name="Deng Z."/>
            <person name="Duan Y."/>
            <person name="Luo F."/>
            <person name="Gmitter F. Jr."/>
        </authorList>
    </citation>
    <scope>NUCLEOTIDE SEQUENCE [LARGE SCALE GENOMIC DNA]</scope>
    <source>
        <strain evidence="2">cv. Valencia</strain>
    </source>
</reference>
<evidence type="ECO:0000313" key="1">
    <source>
        <dbReference type="EMBL" id="KAH9734330.1"/>
    </source>
</evidence>
<comment type="caution">
    <text evidence="1">The sequence shown here is derived from an EMBL/GenBank/DDBJ whole genome shotgun (WGS) entry which is preliminary data.</text>
</comment>
<organism evidence="1 2">
    <name type="scientific">Citrus sinensis</name>
    <name type="common">Sweet orange</name>
    <name type="synonym">Citrus aurantium var. sinensis</name>
    <dbReference type="NCBI Taxonomy" id="2711"/>
    <lineage>
        <taxon>Eukaryota</taxon>
        <taxon>Viridiplantae</taxon>
        <taxon>Streptophyta</taxon>
        <taxon>Embryophyta</taxon>
        <taxon>Tracheophyta</taxon>
        <taxon>Spermatophyta</taxon>
        <taxon>Magnoliopsida</taxon>
        <taxon>eudicotyledons</taxon>
        <taxon>Gunneridae</taxon>
        <taxon>Pentapetalae</taxon>
        <taxon>rosids</taxon>
        <taxon>malvids</taxon>
        <taxon>Sapindales</taxon>
        <taxon>Rutaceae</taxon>
        <taxon>Aurantioideae</taxon>
        <taxon>Citrus</taxon>
    </lineage>
</organism>
<gene>
    <name evidence="1" type="ORF">KPL71_017335</name>
</gene>
<keyword evidence="1" id="KW-0472">Membrane</keyword>
<accession>A0ACB8JP88</accession>